<name>A0A816K3Z3_BRANA</name>
<reference evidence="1" key="1">
    <citation type="submission" date="2021-01" db="EMBL/GenBank/DDBJ databases">
        <authorList>
            <consortium name="Genoscope - CEA"/>
            <person name="William W."/>
        </authorList>
    </citation>
    <scope>NUCLEOTIDE SEQUENCE</scope>
</reference>
<feature type="non-terminal residue" evidence="1">
    <location>
        <position position="1"/>
    </location>
</feature>
<dbReference type="Proteomes" id="UP001295469">
    <property type="component" value="Chromosome C02"/>
</dbReference>
<organism evidence="1">
    <name type="scientific">Brassica napus</name>
    <name type="common">Rape</name>
    <dbReference type="NCBI Taxonomy" id="3708"/>
    <lineage>
        <taxon>Eukaryota</taxon>
        <taxon>Viridiplantae</taxon>
        <taxon>Streptophyta</taxon>
        <taxon>Embryophyta</taxon>
        <taxon>Tracheophyta</taxon>
        <taxon>Spermatophyta</taxon>
        <taxon>Magnoliopsida</taxon>
        <taxon>eudicotyledons</taxon>
        <taxon>Gunneridae</taxon>
        <taxon>Pentapetalae</taxon>
        <taxon>rosids</taxon>
        <taxon>malvids</taxon>
        <taxon>Brassicales</taxon>
        <taxon>Brassicaceae</taxon>
        <taxon>Brassiceae</taxon>
        <taxon>Brassica</taxon>
    </lineage>
</organism>
<dbReference type="EMBL" id="HG994366">
    <property type="protein sequence ID" value="CAF1911609.1"/>
    <property type="molecule type" value="Genomic_DNA"/>
</dbReference>
<dbReference type="AlphaFoldDB" id="A0A816K3Z3"/>
<protein>
    <submittedName>
        <fullName evidence="1">(rape) hypothetical protein</fullName>
    </submittedName>
</protein>
<gene>
    <name evidence="1" type="ORF">DARMORV10_C02P32590.1</name>
</gene>
<evidence type="ECO:0000313" key="1">
    <source>
        <dbReference type="EMBL" id="CAF1911609.1"/>
    </source>
</evidence>
<sequence>CCTLLVKKARHLSPRLIKDGEKWAMYMASMEDGEEEISSRLEAIFTYTCVFNTRNSWQEETKTDKAYLEDLKIALEETEDELNYFTTTHAELVGEVVQPLGKERCNVLDV</sequence>
<accession>A0A816K3Z3</accession>
<proteinExistence type="predicted"/>